<feature type="region of interest" description="Disordered" evidence="1">
    <location>
        <begin position="1"/>
        <end position="62"/>
    </location>
</feature>
<feature type="compositionally biased region" description="Polar residues" evidence="1">
    <location>
        <begin position="1"/>
        <end position="11"/>
    </location>
</feature>
<dbReference type="WBParaSite" id="nRc.2.0.1.t28920-RA">
    <property type="protein sequence ID" value="nRc.2.0.1.t28920-RA"/>
    <property type="gene ID" value="nRc.2.0.1.g28920"/>
</dbReference>
<proteinExistence type="predicted"/>
<accession>A0A915JRL2</accession>
<name>A0A915JRL2_ROMCU</name>
<protein>
    <submittedName>
        <fullName evidence="3">Uncharacterized protein</fullName>
    </submittedName>
</protein>
<evidence type="ECO:0000313" key="3">
    <source>
        <dbReference type="WBParaSite" id="nRc.2.0.1.t28920-RA"/>
    </source>
</evidence>
<sequence length="62" mass="6516">MISDTSINFASSKGEDSAADQKYESSDGGATGGGGKISGDEVPYKPLRPTHIDIKNPTTRKM</sequence>
<feature type="compositionally biased region" description="Basic and acidic residues" evidence="1">
    <location>
        <begin position="13"/>
        <end position="25"/>
    </location>
</feature>
<evidence type="ECO:0000256" key="1">
    <source>
        <dbReference type="SAM" id="MobiDB-lite"/>
    </source>
</evidence>
<dbReference type="Proteomes" id="UP000887565">
    <property type="component" value="Unplaced"/>
</dbReference>
<evidence type="ECO:0000313" key="2">
    <source>
        <dbReference type="Proteomes" id="UP000887565"/>
    </source>
</evidence>
<keyword evidence="2" id="KW-1185">Reference proteome</keyword>
<dbReference type="AlphaFoldDB" id="A0A915JRL2"/>
<reference evidence="3" key="1">
    <citation type="submission" date="2022-11" db="UniProtKB">
        <authorList>
            <consortium name="WormBaseParasite"/>
        </authorList>
    </citation>
    <scope>IDENTIFICATION</scope>
</reference>
<organism evidence="2 3">
    <name type="scientific">Romanomermis culicivorax</name>
    <name type="common">Nematode worm</name>
    <dbReference type="NCBI Taxonomy" id="13658"/>
    <lineage>
        <taxon>Eukaryota</taxon>
        <taxon>Metazoa</taxon>
        <taxon>Ecdysozoa</taxon>
        <taxon>Nematoda</taxon>
        <taxon>Enoplea</taxon>
        <taxon>Dorylaimia</taxon>
        <taxon>Mermithida</taxon>
        <taxon>Mermithoidea</taxon>
        <taxon>Mermithidae</taxon>
        <taxon>Romanomermis</taxon>
    </lineage>
</organism>